<reference evidence="4" key="1">
    <citation type="submission" date="2010-02" db="EMBL/GenBank/DDBJ databases">
        <title>Complete sequence of Desulfurivibrio alkaliphilus AHT2.</title>
        <authorList>
            <consortium name="US DOE Joint Genome Institute"/>
            <person name="Pitluck S."/>
            <person name="Chertkov O."/>
            <person name="Detter J.C."/>
            <person name="Han C."/>
            <person name="Tapia R."/>
            <person name="Larimer F."/>
            <person name="Land M."/>
            <person name="Hauser L."/>
            <person name="Kyrpides N."/>
            <person name="Mikhailova N."/>
            <person name="Sorokin D.Y."/>
            <person name="Muyzer G."/>
            <person name="Woyke T."/>
        </authorList>
    </citation>
    <scope>NUCLEOTIDE SEQUENCE [LARGE SCALE GENOMIC DNA]</scope>
    <source>
        <strain evidence="4">DSM 19089 / UNIQEM U267 / AHT2</strain>
    </source>
</reference>
<dbReference type="InterPro" id="IPR002737">
    <property type="entry name" value="MEMO1_fam"/>
</dbReference>
<keyword evidence="4" id="KW-1185">Reference proteome</keyword>
<dbReference type="eggNOG" id="COG1355">
    <property type="taxonomic scope" value="Bacteria"/>
</dbReference>
<dbReference type="EMBL" id="CP001940">
    <property type="protein sequence ID" value="ADH85280.1"/>
    <property type="molecule type" value="Genomic_DNA"/>
</dbReference>
<dbReference type="Proteomes" id="UP000001508">
    <property type="component" value="Chromosome"/>
</dbReference>
<name>D6Z0Q1_DESAT</name>
<organism evidence="3 4">
    <name type="scientific">Desulfurivibrio alkaliphilus (strain DSM 19089 / UNIQEM U267 / AHT2)</name>
    <dbReference type="NCBI Taxonomy" id="589865"/>
    <lineage>
        <taxon>Bacteria</taxon>
        <taxon>Pseudomonadati</taxon>
        <taxon>Thermodesulfobacteriota</taxon>
        <taxon>Desulfobulbia</taxon>
        <taxon>Desulfobulbales</taxon>
        <taxon>Desulfobulbaceae</taxon>
        <taxon>Desulfurivibrio</taxon>
    </lineage>
</organism>
<dbReference type="PANTHER" id="PTHR11060">
    <property type="entry name" value="PROTEIN MEMO1"/>
    <property type="match status" value="1"/>
</dbReference>
<dbReference type="SUPFAM" id="SSF53213">
    <property type="entry name" value="LigB-like"/>
    <property type="match status" value="1"/>
</dbReference>
<dbReference type="HOGENOM" id="CLU_038085_2_0_7"/>
<dbReference type="KEGG" id="dak:DaAHT2_0574"/>
<sequence length="270" mass="28827">MIRTPAVAHQFYPGEAEVLRELLTRLIGRRAADQPGQPARAVVMPHAGYVFSGRVAGETVAQVEVPEDVIVLGPNHHGLGAPAALMSSGSWAMPMGEVQINAELAGLIRRHGPEIVDDEQAHRAEHSLEVLLPFLQFCQPGLRIVPLCLARLSPADCRLVGQALAAAIEDFSRPVLLAASTDMSHYESRSAATAKDHLAIERVLALDPEGLYRTVAEQQISMCGVIPTVITLMAALQLGATEAELVRYSDSGEASGDTAQVVGYAGFVIR</sequence>
<evidence type="ECO:0000256" key="1">
    <source>
        <dbReference type="ARBA" id="ARBA00006315"/>
    </source>
</evidence>
<comment type="similarity">
    <text evidence="1 2">Belongs to the MEMO1 family.</text>
</comment>
<dbReference type="AlphaFoldDB" id="D6Z0Q1"/>
<evidence type="ECO:0000313" key="3">
    <source>
        <dbReference type="EMBL" id="ADH85280.1"/>
    </source>
</evidence>
<evidence type="ECO:0000313" key="4">
    <source>
        <dbReference type="Proteomes" id="UP000001508"/>
    </source>
</evidence>
<gene>
    <name evidence="3" type="ordered locus">DaAHT2_0574</name>
</gene>
<proteinExistence type="inferred from homology"/>
<dbReference type="InParanoid" id="D6Z0Q1"/>
<accession>D6Z0Q1</accession>
<dbReference type="CDD" id="cd07361">
    <property type="entry name" value="MEMO_like"/>
    <property type="match status" value="1"/>
</dbReference>
<dbReference type="STRING" id="589865.DaAHT2_0574"/>
<dbReference type="NCBIfam" id="TIGR04336">
    <property type="entry name" value="AmmeMemoSam_B"/>
    <property type="match status" value="1"/>
</dbReference>
<dbReference type="Gene3D" id="3.40.830.10">
    <property type="entry name" value="LigB-like"/>
    <property type="match status" value="1"/>
</dbReference>
<evidence type="ECO:0000256" key="2">
    <source>
        <dbReference type="HAMAP-Rule" id="MF_00055"/>
    </source>
</evidence>
<dbReference type="HAMAP" id="MF_00055">
    <property type="entry name" value="MEMO1"/>
    <property type="match status" value="1"/>
</dbReference>
<dbReference type="RefSeq" id="WP_013162811.1">
    <property type="nucleotide sequence ID" value="NC_014216.1"/>
</dbReference>
<dbReference type="PANTHER" id="PTHR11060:SF0">
    <property type="entry name" value="PROTEIN MEMO1"/>
    <property type="match status" value="1"/>
</dbReference>
<dbReference type="Pfam" id="PF01875">
    <property type="entry name" value="Memo"/>
    <property type="match status" value="1"/>
</dbReference>
<dbReference type="OrthoDB" id="9785549at2"/>
<protein>
    <recommendedName>
        <fullName evidence="2">MEMO1 family protein DaAHT2_0574</fullName>
    </recommendedName>
</protein>